<accession>A0A7W8EXU0</accession>
<feature type="region of interest" description="Disordered" evidence="1">
    <location>
        <begin position="1"/>
        <end position="27"/>
    </location>
</feature>
<dbReference type="RefSeq" id="WP_184926469.1">
    <property type="nucleotide sequence ID" value="NZ_BMSQ01000033.1"/>
</dbReference>
<gene>
    <name evidence="3" type="ORF">FHS40_008550</name>
</gene>
<feature type="compositionally biased region" description="Polar residues" evidence="1">
    <location>
        <begin position="1"/>
        <end position="14"/>
    </location>
</feature>
<comment type="caution">
    <text evidence="3">The sequence shown here is derived from an EMBL/GenBank/DDBJ whole genome shotgun (WGS) entry which is preliminary data.</text>
</comment>
<dbReference type="AlphaFoldDB" id="A0A7W8EXU0"/>
<name>A0A7W8EXU0_STRST</name>
<evidence type="ECO:0000256" key="2">
    <source>
        <dbReference type="SAM" id="Phobius"/>
    </source>
</evidence>
<feature type="transmembrane region" description="Helical" evidence="2">
    <location>
        <begin position="39"/>
        <end position="63"/>
    </location>
</feature>
<protein>
    <submittedName>
        <fullName evidence="3">Uncharacterized protein</fullName>
    </submittedName>
</protein>
<evidence type="ECO:0000313" key="3">
    <source>
        <dbReference type="EMBL" id="MBB5109422.1"/>
    </source>
</evidence>
<reference evidence="3 4" key="1">
    <citation type="submission" date="2020-08" db="EMBL/GenBank/DDBJ databases">
        <title>Genomic Encyclopedia of Type Strains, Phase III (KMG-III): the genomes of soil and plant-associated and newly described type strains.</title>
        <authorList>
            <person name="Whitman W."/>
        </authorList>
    </citation>
    <scope>NUCLEOTIDE SEQUENCE [LARGE SCALE GENOMIC DNA]</scope>
    <source>
        <strain evidence="3 4">CECT 3146</strain>
    </source>
</reference>
<keyword evidence="2" id="KW-1133">Transmembrane helix</keyword>
<dbReference type="EMBL" id="JACHJD010000028">
    <property type="protein sequence ID" value="MBB5109422.1"/>
    <property type="molecule type" value="Genomic_DNA"/>
</dbReference>
<organism evidence="3 4">
    <name type="scientific">Streptomyces spectabilis</name>
    <dbReference type="NCBI Taxonomy" id="68270"/>
    <lineage>
        <taxon>Bacteria</taxon>
        <taxon>Bacillati</taxon>
        <taxon>Actinomycetota</taxon>
        <taxon>Actinomycetes</taxon>
        <taxon>Kitasatosporales</taxon>
        <taxon>Streptomycetaceae</taxon>
        <taxon>Streptomyces</taxon>
    </lineage>
</organism>
<evidence type="ECO:0000313" key="4">
    <source>
        <dbReference type="Proteomes" id="UP000549009"/>
    </source>
</evidence>
<keyword evidence="2" id="KW-0812">Transmembrane</keyword>
<dbReference type="Proteomes" id="UP000549009">
    <property type="component" value="Unassembled WGS sequence"/>
</dbReference>
<evidence type="ECO:0000256" key="1">
    <source>
        <dbReference type="SAM" id="MobiDB-lite"/>
    </source>
</evidence>
<keyword evidence="2" id="KW-0472">Membrane</keyword>
<keyword evidence="4" id="KW-1185">Reference proteome</keyword>
<proteinExistence type="predicted"/>
<sequence length="67" mass="7630">MQRTPRSTQPTTVSLDKPAPARTDGSRLRRWLRRRRAEAALHLLRGLCYGLGTGLAGLGFYWLQQHL</sequence>